<keyword evidence="2" id="KW-0238">DNA-binding</keyword>
<dbReference type="PROSITE" id="PS51294">
    <property type="entry name" value="HTH_MYB"/>
    <property type="match status" value="1"/>
</dbReference>
<keyword evidence="4" id="KW-0539">Nucleus</keyword>
<dbReference type="InterPro" id="IPR001005">
    <property type="entry name" value="SANT/Myb"/>
</dbReference>
<dbReference type="GO" id="GO:0003700">
    <property type="term" value="F:DNA-binding transcription factor activity"/>
    <property type="evidence" value="ECO:0007669"/>
    <property type="project" value="InterPro"/>
</dbReference>
<dbReference type="Gene3D" id="1.10.10.60">
    <property type="entry name" value="Homeodomain-like"/>
    <property type="match status" value="1"/>
</dbReference>
<dbReference type="PANTHER" id="PTHR31314">
    <property type="entry name" value="MYB FAMILY TRANSCRIPTION FACTOR PHL7-LIKE"/>
    <property type="match status" value="1"/>
</dbReference>
<dbReference type="InterPro" id="IPR006447">
    <property type="entry name" value="Myb_dom_plants"/>
</dbReference>
<evidence type="ECO:0000256" key="1">
    <source>
        <dbReference type="ARBA" id="ARBA00023015"/>
    </source>
</evidence>
<evidence type="ECO:0000259" key="6">
    <source>
        <dbReference type="PROSITE" id="PS51294"/>
    </source>
</evidence>
<dbReference type="Proteomes" id="UP000036987">
    <property type="component" value="Unassembled WGS sequence"/>
</dbReference>
<keyword evidence="3" id="KW-0804">Transcription</keyword>
<keyword evidence="8" id="KW-1185">Reference proteome</keyword>
<feature type="region of interest" description="Disordered" evidence="5">
    <location>
        <begin position="1"/>
        <end position="80"/>
    </location>
</feature>
<evidence type="ECO:0000313" key="7">
    <source>
        <dbReference type="EMBL" id="KMZ75229.1"/>
    </source>
</evidence>
<dbReference type="PANTHER" id="PTHR31314:SF174">
    <property type="entry name" value="OS02G0241200 PROTEIN"/>
    <property type="match status" value="1"/>
</dbReference>
<dbReference type="InterPro" id="IPR046955">
    <property type="entry name" value="PHR1-like"/>
</dbReference>
<dbReference type="STRING" id="29655.A0A0K9Q229"/>
<dbReference type="EMBL" id="LFYR01000192">
    <property type="protein sequence ID" value="KMZ75229.1"/>
    <property type="molecule type" value="Genomic_DNA"/>
</dbReference>
<feature type="compositionally biased region" description="Low complexity" evidence="5">
    <location>
        <begin position="52"/>
        <end position="65"/>
    </location>
</feature>
<protein>
    <recommendedName>
        <fullName evidence="6">HTH myb-type domain-containing protein</fullName>
    </recommendedName>
</protein>
<reference evidence="8" key="1">
    <citation type="journal article" date="2016" name="Nature">
        <title>The genome of the seagrass Zostera marina reveals angiosperm adaptation to the sea.</title>
        <authorList>
            <person name="Olsen J.L."/>
            <person name="Rouze P."/>
            <person name="Verhelst B."/>
            <person name="Lin Y.-C."/>
            <person name="Bayer T."/>
            <person name="Collen J."/>
            <person name="Dattolo E."/>
            <person name="De Paoli E."/>
            <person name="Dittami S."/>
            <person name="Maumus F."/>
            <person name="Michel G."/>
            <person name="Kersting A."/>
            <person name="Lauritano C."/>
            <person name="Lohaus R."/>
            <person name="Toepel M."/>
            <person name="Tonon T."/>
            <person name="Vanneste K."/>
            <person name="Amirebrahimi M."/>
            <person name="Brakel J."/>
            <person name="Bostroem C."/>
            <person name="Chovatia M."/>
            <person name="Grimwood J."/>
            <person name="Jenkins J.W."/>
            <person name="Jueterbock A."/>
            <person name="Mraz A."/>
            <person name="Stam W.T."/>
            <person name="Tice H."/>
            <person name="Bornberg-Bauer E."/>
            <person name="Green P.J."/>
            <person name="Pearson G.A."/>
            <person name="Procaccini G."/>
            <person name="Duarte C.M."/>
            <person name="Schmutz J."/>
            <person name="Reusch T.B.H."/>
            <person name="Van de Peer Y."/>
        </authorList>
    </citation>
    <scope>NUCLEOTIDE SEQUENCE [LARGE SCALE GENOMIC DNA]</scope>
    <source>
        <strain evidence="8">cv. Finnish</strain>
    </source>
</reference>
<keyword evidence="1" id="KW-0805">Transcription regulation</keyword>
<accession>A0A0K9Q229</accession>
<evidence type="ECO:0000256" key="5">
    <source>
        <dbReference type="SAM" id="MobiDB-lite"/>
    </source>
</evidence>
<dbReference type="FunFam" id="1.10.10.60:FF:000002">
    <property type="entry name" value="Myb family transcription factor"/>
    <property type="match status" value="1"/>
</dbReference>
<dbReference type="GO" id="GO:0003677">
    <property type="term" value="F:DNA binding"/>
    <property type="evidence" value="ECO:0007669"/>
    <property type="project" value="UniProtKB-KW"/>
</dbReference>
<evidence type="ECO:0000256" key="3">
    <source>
        <dbReference type="ARBA" id="ARBA00023163"/>
    </source>
</evidence>
<evidence type="ECO:0000256" key="4">
    <source>
        <dbReference type="ARBA" id="ARBA00023242"/>
    </source>
</evidence>
<feature type="compositionally biased region" description="Polar residues" evidence="5">
    <location>
        <begin position="254"/>
        <end position="265"/>
    </location>
</feature>
<dbReference type="InterPro" id="IPR009057">
    <property type="entry name" value="Homeodomain-like_sf"/>
</dbReference>
<sequence>MSGGMGKEEEEEGEEEEISNEETFRRRPKKRVCFDLNQGIDEEEEENGGSGSCSNHSCNEGSSSGDQRTSSVRPYNRSKMPRLRWNPDLHMAFVRAVDRLGGQDRATPKLVLQMMDVRGLSIAHVKSHLQMYRTKKLDDSGQEKFTNSSGSTVFVFSSDRLTCNCIYLIIIIYICADITRIRQGADHPILDINFYHRNHTVFSNPYHPPFNFENRVLDTRNHHVIPSVRNPYTTLLQSHPSLHQPFDPVKTLNRRNGQLTSSRKL</sequence>
<organism evidence="7 8">
    <name type="scientific">Zostera marina</name>
    <name type="common">Eelgrass</name>
    <dbReference type="NCBI Taxonomy" id="29655"/>
    <lineage>
        <taxon>Eukaryota</taxon>
        <taxon>Viridiplantae</taxon>
        <taxon>Streptophyta</taxon>
        <taxon>Embryophyta</taxon>
        <taxon>Tracheophyta</taxon>
        <taxon>Spermatophyta</taxon>
        <taxon>Magnoliopsida</taxon>
        <taxon>Liliopsida</taxon>
        <taxon>Zosteraceae</taxon>
        <taxon>Zostera</taxon>
    </lineage>
</organism>
<evidence type="ECO:0000313" key="8">
    <source>
        <dbReference type="Proteomes" id="UP000036987"/>
    </source>
</evidence>
<dbReference type="InterPro" id="IPR017930">
    <property type="entry name" value="Myb_dom"/>
</dbReference>
<dbReference type="NCBIfam" id="TIGR01557">
    <property type="entry name" value="myb_SHAQKYF"/>
    <property type="match status" value="1"/>
</dbReference>
<evidence type="ECO:0000256" key="2">
    <source>
        <dbReference type="ARBA" id="ARBA00023125"/>
    </source>
</evidence>
<gene>
    <name evidence="7" type="ORF">ZOSMA_117G00480</name>
</gene>
<dbReference type="AlphaFoldDB" id="A0A0K9Q229"/>
<feature type="region of interest" description="Disordered" evidence="5">
    <location>
        <begin position="239"/>
        <end position="265"/>
    </location>
</feature>
<comment type="caution">
    <text evidence="7">The sequence shown here is derived from an EMBL/GenBank/DDBJ whole genome shotgun (WGS) entry which is preliminary data.</text>
</comment>
<dbReference type="Pfam" id="PF00249">
    <property type="entry name" value="Myb_DNA-binding"/>
    <property type="match status" value="1"/>
</dbReference>
<name>A0A0K9Q229_ZOSMR</name>
<proteinExistence type="predicted"/>
<dbReference type="OrthoDB" id="551907at2759"/>
<feature type="domain" description="HTH myb-type" evidence="6">
    <location>
        <begin position="77"/>
        <end position="137"/>
    </location>
</feature>
<feature type="compositionally biased region" description="Acidic residues" evidence="5">
    <location>
        <begin position="8"/>
        <end position="20"/>
    </location>
</feature>
<dbReference type="SUPFAM" id="SSF46689">
    <property type="entry name" value="Homeodomain-like"/>
    <property type="match status" value="1"/>
</dbReference>